<dbReference type="GO" id="GO:0004222">
    <property type="term" value="F:metalloendopeptidase activity"/>
    <property type="evidence" value="ECO:0007669"/>
    <property type="project" value="UniProtKB-UniRule"/>
</dbReference>
<feature type="region of interest" description="Disordered" evidence="15">
    <location>
        <begin position="491"/>
        <end position="529"/>
    </location>
</feature>
<keyword evidence="10" id="KW-1015">Disulfide bond</keyword>
<protein>
    <recommendedName>
        <fullName evidence="12">Zinc metalloproteinase</fullName>
    </recommendedName>
</protein>
<dbReference type="GO" id="GO:0005576">
    <property type="term" value="C:extracellular region"/>
    <property type="evidence" value="ECO:0007669"/>
    <property type="project" value="UniProtKB-SubCell"/>
</dbReference>
<evidence type="ECO:0000313" key="19">
    <source>
        <dbReference type="WBParaSite" id="NBR_0000108101-mRNA-1"/>
    </source>
</evidence>
<dbReference type="PANTHER" id="PTHR10127">
    <property type="entry name" value="DISCOIDIN, CUB, EGF, LAMININ , AND ZINC METALLOPROTEASE DOMAIN CONTAINING"/>
    <property type="match status" value="1"/>
</dbReference>
<reference evidence="19" key="1">
    <citation type="submission" date="2017-02" db="UniProtKB">
        <authorList>
            <consortium name="WormBaseParasite"/>
        </authorList>
    </citation>
    <scope>IDENTIFICATION</scope>
</reference>
<feature type="chain" id="PRO_5043073239" description="Zinc metalloproteinase" evidence="12 14">
    <location>
        <begin position="17"/>
        <end position="625"/>
    </location>
</feature>
<feature type="binding site" evidence="13">
    <location>
        <position position="210"/>
    </location>
    <ligand>
        <name>Zn(2+)</name>
        <dbReference type="ChEBI" id="CHEBI:29105"/>
        <note>catalytic</note>
    </ligand>
</feature>
<sequence>MLSVLILAALWSSVGARSIYSELLRESSPFADEPSIDRYLVNLAKLNELQSKIMGVRPTSRDQEPFDVKPAAPDQLPYMFEGDILLTEGQMDAILQNAEDQLWGQNGQKKREKRSMTSNLYSRWTFPINYYINTGSGVSESAVLAGVARWEADTCATFSRQYSRTYGNGIEFFLGSGCYSMIGEVGSSSQQVSIGYGCTSLGTVTHEIGHALGFYHEQARYDRDSYVRIVAQNIQNGYLSQFTKQSKSSMVDYGVGYDYGSVMHYDQTSFSQTGGNTIQTIDTNYQQTIGQREAPSFMDVKRINLAYCNGSCSSKLNCLNGGYTDPKNCAVCRCPTGLGGTLCDRAAINPAGCGSGDLQADSSIQSVSVNTAVTCSFVITTDCFVSRYVHRVPEYCFGMAFIPRLVMRKLGKAPAGRRIYYEVPKFVFSRSNLCSYNFLEIKYVADLQRVGARFCSQRPPSSYSESNTLIVIYRGSSGTAFQLNYRYDPPTPVEGPTTTTTTATTTTTTRRSTITTAPTRPPTTTTFPPIIPDSCTPWTECTAECGGCGLTSRVCNGQTEMVYCNKQPCNGNLCCRPFIAVYQGLCFSPYSDTPNINDVTRKYELFEGTDLPLTGTNQLEGSGEN</sequence>
<evidence type="ECO:0000256" key="8">
    <source>
        <dbReference type="ARBA" id="ARBA00022833"/>
    </source>
</evidence>
<proteinExistence type="predicted"/>
<evidence type="ECO:0000313" key="17">
    <source>
        <dbReference type="EMBL" id="VDL64316.1"/>
    </source>
</evidence>
<keyword evidence="7 13" id="KW-0378">Hydrolase</keyword>
<dbReference type="InterPro" id="IPR017050">
    <property type="entry name" value="Metallopeptidase_nem"/>
</dbReference>
<dbReference type="SUPFAM" id="SSF55486">
    <property type="entry name" value="Metalloproteases ('zincins'), catalytic domain"/>
    <property type="match status" value="1"/>
</dbReference>
<evidence type="ECO:0000256" key="14">
    <source>
        <dbReference type="RuleBase" id="RU361183"/>
    </source>
</evidence>
<evidence type="ECO:0000256" key="6">
    <source>
        <dbReference type="ARBA" id="ARBA00022729"/>
    </source>
</evidence>
<dbReference type="InterPro" id="IPR035914">
    <property type="entry name" value="Sperma_CUB_dom_sf"/>
</dbReference>
<feature type="compositionally biased region" description="Low complexity" evidence="15">
    <location>
        <begin position="494"/>
        <end position="528"/>
    </location>
</feature>
<dbReference type="PANTHER" id="PTHR10127:SF877">
    <property type="entry name" value="ZINC METALLOPROTEINASE NAS-34"/>
    <property type="match status" value="1"/>
</dbReference>
<dbReference type="STRING" id="27835.A0A0N4XEX9"/>
<keyword evidence="11" id="KW-0325">Glycoprotein</keyword>
<evidence type="ECO:0000256" key="9">
    <source>
        <dbReference type="ARBA" id="ARBA00023049"/>
    </source>
</evidence>
<reference evidence="17 18" key="2">
    <citation type="submission" date="2018-11" db="EMBL/GenBank/DDBJ databases">
        <authorList>
            <consortium name="Pathogen Informatics"/>
        </authorList>
    </citation>
    <scope>NUCLEOTIDE SEQUENCE [LARGE SCALE GENOMIC DNA]</scope>
</reference>
<dbReference type="Gene3D" id="2.60.120.290">
    <property type="entry name" value="Spermadhesin, CUB domain"/>
    <property type="match status" value="1"/>
</dbReference>
<comment type="subcellular location">
    <subcellularLocation>
        <location evidence="1 12">Secreted</location>
    </subcellularLocation>
</comment>
<evidence type="ECO:0000313" key="18">
    <source>
        <dbReference type="Proteomes" id="UP000271162"/>
    </source>
</evidence>
<evidence type="ECO:0000256" key="11">
    <source>
        <dbReference type="ARBA" id="ARBA00023180"/>
    </source>
</evidence>
<dbReference type="SMART" id="SM00235">
    <property type="entry name" value="ZnMc"/>
    <property type="match status" value="1"/>
</dbReference>
<feature type="binding site" evidence="13">
    <location>
        <position position="206"/>
    </location>
    <ligand>
        <name>Zn(2+)</name>
        <dbReference type="ChEBI" id="CHEBI:29105"/>
        <note>catalytic</note>
    </ligand>
</feature>
<dbReference type="GO" id="GO:0008270">
    <property type="term" value="F:zinc ion binding"/>
    <property type="evidence" value="ECO:0007669"/>
    <property type="project" value="UniProtKB-UniRule"/>
</dbReference>
<dbReference type="PRINTS" id="PR00480">
    <property type="entry name" value="ASTACIN"/>
</dbReference>
<keyword evidence="18" id="KW-1185">Reference proteome</keyword>
<dbReference type="OMA" id="QYWARKS"/>
<evidence type="ECO:0000256" key="12">
    <source>
        <dbReference type="PIRNR" id="PIRNR036365"/>
    </source>
</evidence>
<dbReference type="InterPro" id="IPR000742">
    <property type="entry name" value="EGF"/>
</dbReference>
<dbReference type="InterPro" id="IPR034035">
    <property type="entry name" value="Astacin-like_dom"/>
</dbReference>
<gene>
    <name evidence="17" type="ORF">NBR_LOCUS1082</name>
</gene>
<evidence type="ECO:0000256" key="13">
    <source>
        <dbReference type="PROSITE-ProRule" id="PRU01211"/>
    </source>
</evidence>
<comment type="caution">
    <text evidence="13">Lacks conserved residue(s) required for the propagation of feature annotation.</text>
</comment>
<dbReference type="InterPro" id="IPR006026">
    <property type="entry name" value="Peptidase_Metallo"/>
</dbReference>
<dbReference type="GO" id="GO:0018996">
    <property type="term" value="P:molting cycle, collagen and cuticulin-based cuticle"/>
    <property type="evidence" value="ECO:0007669"/>
    <property type="project" value="InterPro"/>
</dbReference>
<keyword evidence="6 12" id="KW-0732">Signal</keyword>
<keyword evidence="8 13" id="KW-0862">Zinc</keyword>
<dbReference type="Proteomes" id="UP000271162">
    <property type="component" value="Unassembled WGS sequence"/>
</dbReference>
<dbReference type="Gene3D" id="3.40.390.10">
    <property type="entry name" value="Collagenase (Catalytic Domain)"/>
    <property type="match status" value="1"/>
</dbReference>
<evidence type="ECO:0000256" key="1">
    <source>
        <dbReference type="ARBA" id="ARBA00004613"/>
    </source>
</evidence>
<feature type="signal peptide" evidence="12 14">
    <location>
        <begin position="1"/>
        <end position="16"/>
    </location>
</feature>
<feature type="active site" evidence="13">
    <location>
        <position position="207"/>
    </location>
</feature>
<dbReference type="GO" id="GO:0006508">
    <property type="term" value="P:proteolysis"/>
    <property type="evidence" value="ECO:0007669"/>
    <property type="project" value="UniProtKB-KW"/>
</dbReference>
<organism evidence="19">
    <name type="scientific">Nippostrongylus brasiliensis</name>
    <name type="common">Rat hookworm</name>
    <dbReference type="NCBI Taxonomy" id="27835"/>
    <lineage>
        <taxon>Eukaryota</taxon>
        <taxon>Metazoa</taxon>
        <taxon>Ecdysozoa</taxon>
        <taxon>Nematoda</taxon>
        <taxon>Chromadorea</taxon>
        <taxon>Rhabditida</taxon>
        <taxon>Rhabditina</taxon>
        <taxon>Rhabditomorpha</taxon>
        <taxon>Strongyloidea</taxon>
        <taxon>Heligmosomidae</taxon>
        <taxon>Nippostrongylus</taxon>
    </lineage>
</organism>
<keyword evidence="2 12" id="KW-0964">Secreted</keyword>
<dbReference type="Pfam" id="PF01400">
    <property type="entry name" value="Astacin"/>
    <property type="match status" value="1"/>
</dbReference>
<evidence type="ECO:0000256" key="15">
    <source>
        <dbReference type="SAM" id="MobiDB-lite"/>
    </source>
</evidence>
<dbReference type="WBParaSite" id="NBR_0000108101-mRNA-1">
    <property type="protein sequence ID" value="NBR_0000108101-mRNA-1"/>
    <property type="gene ID" value="NBR_0000108101"/>
</dbReference>
<keyword evidence="5 13" id="KW-0479">Metal-binding</keyword>
<dbReference type="SUPFAM" id="SSF49854">
    <property type="entry name" value="Spermadhesin, CUB domain"/>
    <property type="match status" value="1"/>
</dbReference>
<keyword evidence="9 13" id="KW-0482">Metalloprotease</keyword>
<evidence type="ECO:0000256" key="2">
    <source>
        <dbReference type="ARBA" id="ARBA00022525"/>
    </source>
</evidence>
<evidence type="ECO:0000256" key="7">
    <source>
        <dbReference type="ARBA" id="ARBA00022801"/>
    </source>
</evidence>
<name>A0A0N4XEX9_NIPBR</name>
<dbReference type="PIRSF" id="PIRSF036365">
    <property type="entry name" value="Astacin_nematoda"/>
    <property type="match status" value="1"/>
</dbReference>
<dbReference type="CDD" id="cd04280">
    <property type="entry name" value="ZnMc_astacin_like"/>
    <property type="match status" value="1"/>
</dbReference>
<dbReference type="AlphaFoldDB" id="A0A0N4XEX9"/>
<evidence type="ECO:0000256" key="10">
    <source>
        <dbReference type="ARBA" id="ARBA00023157"/>
    </source>
</evidence>
<evidence type="ECO:0000256" key="5">
    <source>
        <dbReference type="ARBA" id="ARBA00022723"/>
    </source>
</evidence>
<dbReference type="PROSITE" id="PS51864">
    <property type="entry name" value="ASTACIN"/>
    <property type="match status" value="1"/>
</dbReference>
<accession>A0A0N4XEX9</accession>
<evidence type="ECO:0000256" key="3">
    <source>
        <dbReference type="ARBA" id="ARBA00022536"/>
    </source>
</evidence>
<dbReference type="FunFam" id="3.40.390.10:FF:000028">
    <property type="entry name" value="Zinc metalloproteinase"/>
    <property type="match status" value="1"/>
</dbReference>
<evidence type="ECO:0000256" key="4">
    <source>
        <dbReference type="ARBA" id="ARBA00022670"/>
    </source>
</evidence>
<comment type="cofactor">
    <cofactor evidence="13 14">
        <name>Zn(2+)</name>
        <dbReference type="ChEBI" id="CHEBI:29105"/>
    </cofactor>
    <text evidence="13 14">Binds 1 zinc ion per subunit.</text>
</comment>
<feature type="binding site" evidence="13">
    <location>
        <position position="216"/>
    </location>
    <ligand>
        <name>Zn(2+)</name>
        <dbReference type="ChEBI" id="CHEBI:29105"/>
        <note>catalytic</note>
    </ligand>
</feature>
<dbReference type="InterPro" id="IPR001506">
    <property type="entry name" value="Peptidase_M12A"/>
</dbReference>
<dbReference type="PROSITE" id="PS00022">
    <property type="entry name" value="EGF_1"/>
    <property type="match status" value="1"/>
</dbReference>
<keyword evidence="3" id="KW-0245">EGF-like domain</keyword>
<feature type="domain" description="Peptidase M12A" evidence="16">
    <location>
        <begin position="114"/>
        <end position="309"/>
    </location>
</feature>
<evidence type="ECO:0000259" key="16">
    <source>
        <dbReference type="PROSITE" id="PS51864"/>
    </source>
</evidence>
<dbReference type="InterPro" id="IPR024079">
    <property type="entry name" value="MetalloPept_cat_dom_sf"/>
</dbReference>
<keyword evidence="4 13" id="KW-0645">Protease</keyword>
<dbReference type="EMBL" id="UYSL01000727">
    <property type="protein sequence ID" value="VDL64316.1"/>
    <property type="molecule type" value="Genomic_DNA"/>
</dbReference>